<evidence type="ECO:0000313" key="2">
    <source>
        <dbReference type="EMBL" id="QKU34896.1"/>
    </source>
</evidence>
<dbReference type="SMART" id="SM00530">
    <property type="entry name" value="HTH_XRE"/>
    <property type="match status" value="1"/>
</dbReference>
<dbReference type="PROSITE" id="PS50943">
    <property type="entry name" value="HTH_CROC1"/>
    <property type="match status" value="1"/>
</dbReference>
<protein>
    <submittedName>
        <fullName evidence="2">Helix-turn-helix XRE-family like protein</fullName>
    </submittedName>
</protein>
<dbReference type="InterPro" id="IPR010982">
    <property type="entry name" value="Lambda_DNA-bd_dom_sf"/>
</dbReference>
<name>A0A6N1NTD8_9VIRU</name>
<dbReference type="EMBL" id="KY523104">
    <property type="protein sequence ID" value="QKU34896.1"/>
    <property type="molecule type" value="Genomic_DNA"/>
</dbReference>
<dbReference type="RefSeq" id="YP_010781549.1">
    <property type="nucleotide sequence ID" value="NC_075039.1"/>
</dbReference>
<dbReference type="KEGG" id="vg:80518313"/>
<dbReference type="Gene3D" id="1.10.260.40">
    <property type="entry name" value="lambda repressor-like DNA-binding domains"/>
    <property type="match status" value="1"/>
</dbReference>
<dbReference type="GO" id="GO:0003677">
    <property type="term" value="F:DNA binding"/>
    <property type="evidence" value="ECO:0007669"/>
    <property type="project" value="InterPro"/>
</dbReference>
<accession>A0A6N1NTD8</accession>
<reference evidence="2" key="1">
    <citation type="submission" date="2017-01" db="EMBL/GenBank/DDBJ databases">
        <authorList>
            <person name="Assis F.L."/>
            <person name="Abrahao J.S."/>
            <person name="Silva L."/>
            <person name="Khalil J.B."/>
            <person name="Rodrigues R."/>
            <person name="Silva L.S."/>
            <person name="Arantes T."/>
            <person name="Boratto P."/>
            <person name="Andrade M."/>
            <person name="Kroon E.G."/>
            <person name="Ribeiro B."/>
            <person name="Bergier I."/>
            <person name="Seligmann H."/>
            <person name="Ghigo E."/>
            <person name="Colson P."/>
            <person name="Levasseur A."/>
            <person name="Raoult D."/>
            <person name="Scola B.L."/>
        </authorList>
    </citation>
    <scope>NUCLEOTIDE SEQUENCE</scope>
    <source>
        <strain evidence="2">Soda lake</strain>
    </source>
</reference>
<dbReference type="CDD" id="cd00093">
    <property type="entry name" value="HTH_XRE"/>
    <property type="match status" value="1"/>
</dbReference>
<dbReference type="InterPro" id="IPR001387">
    <property type="entry name" value="Cro/C1-type_HTH"/>
</dbReference>
<dbReference type="Pfam" id="PF01381">
    <property type="entry name" value="HTH_3"/>
    <property type="match status" value="1"/>
</dbReference>
<sequence length="231" mass="26914">MEAHVIFDDDNTLYDSLDVEVEVEQRAPKSRKNRKGFSNPYHMNRNNVRMYHFRDARIYDPNITEPGWEVPPYVARAKYQNWLRGVRKTPGWENFRRPLREVTTEVEDDDGNVFIIRKLVPIRERTGDMVRRQNAGTNRKPRLMPQSRDKGVKVDDENFRPKMFTESMGKEISRLRHDLGMTQSELGKKINVDAGTIRNIELGGIVTFNAEDTMVKSLAKALGLTTIKYQE</sequence>
<organism evidence="2">
    <name type="scientific">Tupanvirus soda lake</name>
    <dbReference type="NCBI Taxonomy" id="2126985"/>
    <lineage>
        <taxon>Viruses</taxon>
        <taxon>Varidnaviria</taxon>
        <taxon>Bamfordvirae</taxon>
        <taxon>Nucleocytoviricota</taxon>
        <taxon>Megaviricetes</taxon>
        <taxon>Imitervirales</taxon>
        <taxon>Mimiviridae</taxon>
        <taxon>Megamimivirinae</taxon>
        <taxon>Tupanvirus</taxon>
        <taxon>Tupanvirus salinum</taxon>
    </lineage>
</organism>
<feature type="domain" description="HTH cro/C1-type" evidence="1">
    <location>
        <begin position="172"/>
        <end position="230"/>
    </location>
</feature>
<proteinExistence type="predicted"/>
<evidence type="ECO:0000259" key="1">
    <source>
        <dbReference type="PROSITE" id="PS50943"/>
    </source>
</evidence>
<reference evidence="2" key="2">
    <citation type="journal article" date="2018" name="Nat. Commun.">
        <title>Tailed giant Tupanvirus possesses the most complete translational apparatus of the known virosphere.</title>
        <authorList>
            <person name="Abrahao J."/>
            <person name="Silva L."/>
            <person name="Silva L.S."/>
            <person name="Khalil J.Y.B."/>
            <person name="Rodrigues R."/>
            <person name="Arantes T."/>
            <person name="Assis F."/>
            <person name="Boratto P."/>
            <person name="Andrade M."/>
            <person name="Kroon E.G."/>
            <person name="Ribeiro B."/>
            <person name="Bergier I."/>
            <person name="Seligmann H."/>
            <person name="Ghigo E."/>
            <person name="Colson P."/>
            <person name="Levasseur A."/>
            <person name="Kroemer G."/>
            <person name="Raoult D."/>
            <person name="La Scola B."/>
        </authorList>
    </citation>
    <scope>NUCLEOTIDE SEQUENCE [LARGE SCALE GENOMIC DNA]</scope>
    <source>
        <strain evidence="2">Soda lake</strain>
    </source>
</reference>
<dbReference type="GeneID" id="80518313"/>
<dbReference type="SUPFAM" id="SSF47413">
    <property type="entry name" value="lambda repressor-like DNA-binding domains"/>
    <property type="match status" value="1"/>
</dbReference>